<evidence type="ECO:0000313" key="3">
    <source>
        <dbReference type="EMBL" id="AQQ72404.1"/>
    </source>
</evidence>
<reference evidence="4" key="1">
    <citation type="submission" date="2017-02" db="EMBL/GenBank/DDBJ databases">
        <title>Comparative genomics and description of representatives of a novel lineage of planctomycetes thriving in anoxic sediments.</title>
        <authorList>
            <person name="Spring S."/>
            <person name="Bunk B."/>
            <person name="Sproer C."/>
        </authorList>
    </citation>
    <scope>NUCLEOTIDE SEQUENCE [LARGE SCALE GENOMIC DNA]</scope>
    <source>
        <strain evidence="4">SM-Chi-D1</strain>
    </source>
</reference>
<dbReference type="OrthoDB" id="291501at2"/>
<dbReference type="NCBIfam" id="TIGR02595">
    <property type="entry name" value="PEP_CTERM"/>
    <property type="match status" value="1"/>
</dbReference>
<dbReference type="KEGG" id="pbas:SMSP2_02788"/>
<dbReference type="Pfam" id="PF07589">
    <property type="entry name" value="PEP-CTERM"/>
    <property type="match status" value="1"/>
</dbReference>
<dbReference type="InterPro" id="IPR008979">
    <property type="entry name" value="Galactose-bd-like_sf"/>
</dbReference>
<evidence type="ECO:0008006" key="5">
    <source>
        <dbReference type="Google" id="ProtNLM"/>
    </source>
</evidence>
<dbReference type="SUPFAM" id="SSF49785">
    <property type="entry name" value="Galactose-binding domain-like"/>
    <property type="match status" value="1"/>
</dbReference>
<proteinExistence type="predicted"/>
<dbReference type="Proteomes" id="UP000188181">
    <property type="component" value="Chromosome"/>
</dbReference>
<dbReference type="InterPro" id="IPR013424">
    <property type="entry name" value="Ice-binding_C"/>
</dbReference>
<sequence precursor="true">MRNLLIVLIIVCLTISAGAGLILNGSFEAPVIANNSFTQFDEGETIDDAGEWLVISGEVDLVRQGTIHDGSQRLSLNGLNLGGKIGQEIATVENQIYKVTYWSLDRDYAFTVGVAETSDGNYTEFENVDVTSSSDWTYKEFEFTATGAATWVIFESNVSGDTGAGIDLVDVELVPEPATMLIFALGGLLLRRKK</sequence>
<organism evidence="3 4">
    <name type="scientific">Limihaloglobus sulfuriphilus</name>
    <dbReference type="NCBI Taxonomy" id="1851148"/>
    <lineage>
        <taxon>Bacteria</taxon>
        <taxon>Pseudomonadati</taxon>
        <taxon>Planctomycetota</taxon>
        <taxon>Phycisphaerae</taxon>
        <taxon>Sedimentisphaerales</taxon>
        <taxon>Sedimentisphaeraceae</taxon>
        <taxon>Limihaloglobus</taxon>
    </lineage>
</organism>
<dbReference type="RefSeq" id="WP_146684599.1">
    <property type="nucleotide sequence ID" value="NZ_CP019646.1"/>
</dbReference>
<dbReference type="AlphaFoldDB" id="A0A1Q2MIB6"/>
<dbReference type="Pfam" id="PF04862">
    <property type="entry name" value="DUF642"/>
    <property type="match status" value="1"/>
</dbReference>
<evidence type="ECO:0000313" key="4">
    <source>
        <dbReference type="Proteomes" id="UP000188181"/>
    </source>
</evidence>
<name>A0A1Q2MIB6_9BACT</name>
<evidence type="ECO:0000259" key="2">
    <source>
        <dbReference type="Pfam" id="PF07589"/>
    </source>
</evidence>
<evidence type="ECO:0000259" key="1">
    <source>
        <dbReference type="Pfam" id="PF04862"/>
    </source>
</evidence>
<dbReference type="InterPro" id="IPR006946">
    <property type="entry name" value="DGR2-like_dom"/>
</dbReference>
<accession>A0A1Q2MIB6</accession>
<keyword evidence="4" id="KW-1185">Reference proteome</keyword>
<feature type="domain" description="Ice-binding protein C-terminal" evidence="2">
    <location>
        <begin position="174"/>
        <end position="193"/>
    </location>
</feature>
<feature type="domain" description="DUF642" evidence="1">
    <location>
        <begin position="20"/>
        <end position="162"/>
    </location>
</feature>
<gene>
    <name evidence="3" type="ORF">SMSP2_02788</name>
</gene>
<dbReference type="EMBL" id="CP019646">
    <property type="protein sequence ID" value="AQQ72404.1"/>
    <property type="molecule type" value="Genomic_DNA"/>
</dbReference>
<protein>
    <recommendedName>
        <fullName evidence="5">PEP-CTERM protein-sorting domain-containing protein</fullName>
    </recommendedName>
</protein>
<dbReference type="Gene3D" id="2.60.120.260">
    <property type="entry name" value="Galactose-binding domain-like"/>
    <property type="match status" value="1"/>
</dbReference>